<dbReference type="OrthoDB" id="3577641at2"/>
<sequence>MVSLDDLHARIPLAEIASKLGAEEDDVGRAIHTLVPLLLSGLHQTSHVTQHADEIESAANARAAPGLLDAGGGVDRFDEGDGNQAVATLLARTSIR</sequence>
<protein>
    <submittedName>
        <fullName evidence="1">Uncharacterized protein</fullName>
    </submittedName>
</protein>
<accession>A0A5B1AV39</accession>
<dbReference type="Proteomes" id="UP000324701">
    <property type="component" value="Unassembled WGS sequence"/>
</dbReference>
<dbReference type="EMBL" id="VTZN01000517">
    <property type="protein sequence ID" value="KAA1239862.1"/>
    <property type="molecule type" value="Genomic_DNA"/>
</dbReference>
<keyword evidence="2" id="KW-1185">Reference proteome</keyword>
<reference evidence="1 2" key="1">
    <citation type="submission" date="2019-09" db="EMBL/GenBank/DDBJ databases">
        <title>Report of infection by Mycobacterium simiae a patient suffering from pulmonary tuberculosis.</title>
        <authorList>
            <person name="Mohanty P.S."/>
            <person name="Bansal A.K."/>
            <person name="Singh H."/>
            <person name="Sharma S."/>
            <person name="Patil S.A."/>
            <person name="Upadhaya P."/>
            <person name="Singh P.K."/>
            <person name="Kumar D."/>
            <person name="Kumar S."/>
            <person name="Singh R.K."/>
            <person name="Chaudhary B."/>
        </authorList>
    </citation>
    <scope>NUCLEOTIDE SEQUENCE [LARGE SCALE GENOMIC DNA]</scope>
    <source>
        <strain evidence="1 2">JAL-560-SIM</strain>
    </source>
</reference>
<evidence type="ECO:0000313" key="2">
    <source>
        <dbReference type="Proteomes" id="UP000324701"/>
    </source>
</evidence>
<comment type="caution">
    <text evidence="1">The sequence shown here is derived from an EMBL/GenBank/DDBJ whole genome shotgun (WGS) entry which is preliminary data.</text>
</comment>
<gene>
    <name evidence="1" type="ORF">F0Q45_26690</name>
</gene>
<organism evidence="1 2">
    <name type="scientific">Mycobacterium simiae</name>
    <name type="common">Mycobacterium habana</name>
    <dbReference type="NCBI Taxonomy" id="1784"/>
    <lineage>
        <taxon>Bacteria</taxon>
        <taxon>Bacillati</taxon>
        <taxon>Actinomycetota</taxon>
        <taxon>Actinomycetes</taxon>
        <taxon>Mycobacteriales</taxon>
        <taxon>Mycobacteriaceae</taxon>
        <taxon>Mycobacterium</taxon>
        <taxon>Mycobacterium simiae complex</taxon>
    </lineage>
</organism>
<name>A0A5B1AV39_MYCSI</name>
<evidence type="ECO:0000313" key="1">
    <source>
        <dbReference type="EMBL" id="KAA1239862.1"/>
    </source>
</evidence>
<proteinExistence type="predicted"/>
<dbReference type="RefSeq" id="WP_149656671.1">
    <property type="nucleotide sequence ID" value="NZ_VTZN01000517.1"/>
</dbReference>
<dbReference type="InterPro" id="IPR009282">
    <property type="entry name" value="DUF937"/>
</dbReference>
<dbReference type="AlphaFoldDB" id="A0A5B1AV39"/>
<dbReference type="Pfam" id="PF06078">
    <property type="entry name" value="DUF937"/>
    <property type="match status" value="1"/>
</dbReference>